<dbReference type="GO" id="GO:0016020">
    <property type="term" value="C:membrane"/>
    <property type="evidence" value="ECO:0007669"/>
    <property type="project" value="UniProtKB-SubCell"/>
</dbReference>
<proteinExistence type="inferred from homology"/>
<dbReference type="InterPro" id="IPR012506">
    <property type="entry name" value="TMEM86B-like"/>
</dbReference>
<comment type="subcellular location">
    <subcellularLocation>
        <location evidence="1">Membrane</location>
        <topology evidence="1">Multi-pass membrane protein</topology>
    </subcellularLocation>
</comment>
<keyword evidence="8" id="KW-1185">Reference proteome</keyword>
<evidence type="ECO:0000256" key="4">
    <source>
        <dbReference type="ARBA" id="ARBA00022989"/>
    </source>
</evidence>
<feature type="transmembrane region" description="Helical" evidence="6">
    <location>
        <begin position="59"/>
        <end position="76"/>
    </location>
</feature>
<protein>
    <submittedName>
        <fullName evidence="7">YhhN-like protein</fullName>
    </submittedName>
</protein>
<feature type="transmembrane region" description="Helical" evidence="6">
    <location>
        <begin position="111"/>
        <end position="131"/>
    </location>
</feature>
<dbReference type="RefSeq" id="WP_104000248.1">
    <property type="nucleotide sequence ID" value="NZ_FNVP01000009.1"/>
</dbReference>
<keyword evidence="5 6" id="KW-0472">Membrane</keyword>
<feature type="transmembrane region" description="Helical" evidence="6">
    <location>
        <begin position="169"/>
        <end position="188"/>
    </location>
</feature>
<feature type="transmembrane region" description="Helical" evidence="6">
    <location>
        <begin position="82"/>
        <end position="99"/>
    </location>
</feature>
<evidence type="ECO:0000313" key="8">
    <source>
        <dbReference type="Proteomes" id="UP000236737"/>
    </source>
</evidence>
<accession>A0A1H5YZG8</accession>
<dbReference type="OrthoDB" id="1377116at2"/>
<comment type="similarity">
    <text evidence="2">Belongs to the TMEM86 family.</text>
</comment>
<organism evidence="7 8">
    <name type="scientific">Flavobacterium urumqiense</name>
    <dbReference type="NCBI Taxonomy" id="935224"/>
    <lineage>
        <taxon>Bacteria</taxon>
        <taxon>Pseudomonadati</taxon>
        <taxon>Bacteroidota</taxon>
        <taxon>Flavobacteriia</taxon>
        <taxon>Flavobacteriales</taxon>
        <taxon>Flavobacteriaceae</taxon>
        <taxon>Flavobacterium</taxon>
    </lineage>
</organism>
<evidence type="ECO:0000256" key="2">
    <source>
        <dbReference type="ARBA" id="ARBA00007375"/>
    </source>
</evidence>
<reference evidence="8" key="1">
    <citation type="submission" date="2016-10" db="EMBL/GenBank/DDBJ databases">
        <authorList>
            <person name="Varghese N."/>
            <person name="Submissions S."/>
        </authorList>
    </citation>
    <scope>NUCLEOTIDE SEQUENCE [LARGE SCALE GENOMIC DNA]</scope>
    <source>
        <strain evidence="8">CGMCC 1.9230</strain>
    </source>
</reference>
<dbReference type="Proteomes" id="UP000236737">
    <property type="component" value="Unassembled WGS sequence"/>
</dbReference>
<name>A0A1H5YZG8_9FLAO</name>
<dbReference type="EMBL" id="FNVP01000009">
    <property type="protein sequence ID" value="SEG29292.1"/>
    <property type="molecule type" value="Genomic_DNA"/>
</dbReference>
<evidence type="ECO:0000256" key="1">
    <source>
        <dbReference type="ARBA" id="ARBA00004141"/>
    </source>
</evidence>
<keyword evidence="4 6" id="KW-1133">Transmembrane helix</keyword>
<dbReference type="Pfam" id="PF07947">
    <property type="entry name" value="YhhN"/>
    <property type="match status" value="1"/>
</dbReference>
<gene>
    <name evidence="7" type="ORF">SAMN04488130_10915</name>
</gene>
<sequence>MKAKTPSLLLYFLACILTVVLTLVGQESYLLYTKSLLLSSIFIYYLTTNNYKIDLIKGGIFIFSFIGDVFVLMRYVDSEIGSVLSFLIVYLLLIIHLVRGLKKIKFDKIDLLSLISIIIVMIVLSITILSLPFENMKTDFSIIVIYSIVLSILICISVIKYIIKSNFAFLNLLLMSLCFLLSDIFYVLNGFYLSLSAFSLIEISTQVFSYFFMVNYFIANDKSVRKLNNN</sequence>
<feature type="transmembrane region" description="Helical" evidence="6">
    <location>
        <begin position="7"/>
        <end position="24"/>
    </location>
</feature>
<evidence type="ECO:0000256" key="3">
    <source>
        <dbReference type="ARBA" id="ARBA00022692"/>
    </source>
</evidence>
<dbReference type="AlphaFoldDB" id="A0A1H5YZG8"/>
<evidence type="ECO:0000256" key="5">
    <source>
        <dbReference type="ARBA" id="ARBA00023136"/>
    </source>
</evidence>
<feature type="transmembrane region" description="Helical" evidence="6">
    <location>
        <begin position="143"/>
        <end position="162"/>
    </location>
</feature>
<feature type="transmembrane region" description="Helical" evidence="6">
    <location>
        <begin position="30"/>
        <end position="47"/>
    </location>
</feature>
<evidence type="ECO:0000313" key="7">
    <source>
        <dbReference type="EMBL" id="SEG29292.1"/>
    </source>
</evidence>
<feature type="transmembrane region" description="Helical" evidence="6">
    <location>
        <begin position="194"/>
        <end position="218"/>
    </location>
</feature>
<keyword evidence="3 6" id="KW-0812">Transmembrane</keyword>
<evidence type="ECO:0000256" key="6">
    <source>
        <dbReference type="SAM" id="Phobius"/>
    </source>
</evidence>